<evidence type="ECO:0000259" key="3">
    <source>
        <dbReference type="SMART" id="SM00014"/>
    </source>
</evidence>
<dbReference type="GO" id="GO:0016020">
    <property type="term" value="C:membrane"/>
    <property type="evidence" value="ECO:0007669"/>
    <property type="project" value="UniProtKB-SubCell"/>
</dbReference>
<dbReference type="SUPFAM" id="SSF48317">
    <property type="entry name" value="Acid phosphatase/Vanadium-dependent haloperoxidase"/>
    <property type="match status" value="1"/>
</dbReference>
<gene>
    <name evidence="4" type="ORF">FEJ81_18295</name>
</gene>
<feature type="transmembrane region" description="Helical" evidence="2">
    <location>
        <begin position="42"/>
        <end position="61"/>
    </location>
</feature>
<feature type="transmembrane region" description="Helical" evidence="2">
    <location>
        <begin position="189"/>
        <end position="206"/>
    </location>
</feature>
<feature type="domain" description="Phosphatidic acid phosphatase type 2/haloperoxidase" evidence="3">
    <location>
        <begin position="135"/>
        <end position="256"/>
    </location>
</feature>
<feature type="transmembrane region" description="Helical" evidence="2">
    <location>
        <begin position="136"/>
        <end position="156"/>
    </location>
</feature>
<feature type="transmembrane region" description="Helical" evidence="2">
    <location>
        <begin position="215"/>
        <end position="235"/>
    </location>
</feature>
<proteinExistence type="predicted"/>
<evidence type="ECO:0000313" key="4">
    <source>
        <dbReference type="EMBL" id="QCS44193.1"/>
    </source>
</evidence>
<feature type="transmembrane region" description="Helical" evidence="2">
    <location>
        <begin position="241"/>
        <end position="260"/>
    </location>
</feature>
<dbReference type="InterPro" id="IPR000326">
    <property type="entry name" value="PAP2/HPO"/>
</dbReference>
<keyword evidence="2" id="KW-0472">Membrane</keyword>
<sequence>MALGYVTFITAAIVCIGIGVTCTLCVSPSAFRRTAADLKNRIRTVAPYVGVTVLVLLLKRFTHEPRLELSYALDWDITEEIYAVEGLFVAHLQTIVPDALIGFFSAMYMFGFPYLLVTALVLYFLLPTQRHFKELLIAYALNAAVGSLFYTLFIAYGPRNHLSAVSGLMYEFYPQTQELTAEVSANTNVFPSLHTSLVVIVALFAWRSRRDYPQWFSIASVVATLVVISTMYLGIHWLVDVLAGVVLGIWCVLTAERLVARAEGEADRVSTPGDGEESIASDISD</sequence>
<dbReference type="EMBL" id="CP040330">
    <property type="protein sequence ID" value="QCS44193.1"/>
    <property type="molecule type" value="Genomic_DNA"/>
</dbReference>
<protein>
    <submittedName>
        <fullName evidence="4">Inositol phosphorylceramide synthase</fullName>
    </submittedName>
</protein>
<evidence type="ECO:0000256" key="2">
    <source>
        <dbReference type="SAM" id="Phobius"/>
    </source>
</evidence>
<feature type="compositionally biased region" description="Acidic residues" evidence="1">
    <location>
        <begin position="274"/>
        <end position="285"/>
    </location>
</feature>
<reference evidence="5" key="1">
    <citation type="submission" date="2019-05" db="EMBL/GenBank/DDBJ databases">
        <title>Genome sequence and methylation pattern of the halophilic Archaeon Natrinema versiforme BOL5-4.</title>
        <authorList>
            <person name="DasSarma P."/>
            <person name="Anton B.P."/>
            <person name="DasSarma S.L."/>
            <person name="Martinez F.L."/>
            <person name="Guzman D."/>
            <person name="Roberts R.J."/>
            <person name="DasSarma S."/>
        </authorList>
    </citation>
    <scope>NUCLEOTIDE SEQUENCE [LARGE SCALE GENOMIC DNA]</scope>
    <source>
        <strain evidence="5">BOL5-4</strain>
    </source>
</reference>
<dbReference type="CDD" id="cd03386">
    <property type="entry name" value="PAP2_Aur1_like"/>
    <property type="match status" value="1"/>
</dbReference>
<dbReference type="AlphaFoldDB" id="A0A4P8WP07"/>
<dbReference type="InterPro" id="IPR026841">
    <property type="entry name" value="Aur1/Ipt1"/>
</dbReference>
<name>A0A4P8WP07_9EURY</name>
<dbReference type="SMART" id="SM00014">
    <property type="entry name" value="acidPPc"/>
    <property type="match status" value="1"/>
</dbReference>
<dbReference type="Proteomes" id="UP000302218">
    <property type="component" value="Chromosome"/>
</dbReference>
<dbReference type="Pfam" id="PF14378">
    <property type="entry name" value="PAP2_3"/>
    <property type="match status" value="1"/>
</dbReference>
<dbReference type="Gene3D" id="1.20.144.10">
    <property type="entry name" value="Phosphatidic acid phosphatase type 2/haloperoxidase"/>
    <property type="match status" value="1"/>
</dbReference>
<keyword evidence="2" id="KW-0812">Transmembrane</keyword>
<dbReference type="RefSeq" id="WP_138246638.1">
    <property type="nucleotide sequence ID" value="NZ_CP040330.1"/>
</dbReference>
<evidence type="ECO:0000313" key="5">
    <source>
        <dbReference type="Proteomes" id="UP000302218"/>
    </source>
</evidence>
<organism evidence="4 5">
    <name type="scientific">Natrinema versiforme</name>
    <dbReference type="NCBI Taxonomy" id="88724"/>
    <lineage>
        <taxon>Archaea</taxon>
        <taxon>Methanobacteriati</taxon>
        <taxon>Methanobacteriota</taxon>
        <taxon>Stenosarchaea group</taxon>
        <taxon>Halobacteria</taxon>
        <taxon>Halobacteriales</taxon>
        <taxon>Natrialbaceae</taxon>
        <taxon>Natrinema</taxon>
    </lineage>
</organism>
<dbReference type="OrthoDB" id="329477at2157"/>
<feature type="transmembrane region" description="Helical" evidence="2">
    <location>
        <begin position="6"/>
        <end position="30"/>
    </location>
</feature>
<dbReference type="GeneID" id="40267267"/>
<dbReference type="KEGG" id="nvr:FEJ81_18295"/>
<feature type="region of interest" description="Disordered" evidence="1">
    <location>
        <begin position="266"/>
        <end position="285"/>
    </location>
</feature>
<dbReference type="InterPro" id="IPR036938">
    <property type="entry name" value="PAP2/HPO_sf"/>
</dbReference>
<keyword evidence="2" id="KW-1133">Transmembrane helix</keyword>
<accession>A0A4P8WP07</accession>
<feature type="transmembrane region" description="Helical" evidence="2">
    <location>
        <begin position="99"/>
        <end position="124"/>
    </location>
</feature>
<evidence type="ECO:0000256" key="1">
    <source>
        <dbReference type="SAM" id="MobiDB-lite"/>
    </source>
</evidence>